<dbReference type="InParanoid" id="A2DEV3"/>
<dbReference type="Proteomes" id="UP000001542">
    <property type="component" value="Unassembled WGS sequence"/>
</dbReference>
<dbReference type="KEGG" id="tva:5466487"/>
<evidence type="ECO:0000313" key="2">
    <source>
        <dbReference type="Proteomes" id="UP000001542"/>
    </source>
</evidence>
<reference evidence="1" key="2">
    <citation type="journal article" date="2007" name="Science">
        <title>Draft genome sequence of the sexually transmitted pathogen Trichomonas vaginalis.</title>
        <authorList>
            <person name="Carlton J.M."/>
            <person name="Hirt R.P."/>
            <person name="Silva J.C."/>
            <person name="Delcher A.L."/>
            <person name="Schatz M."/>
            <person name="Zhao Q."/>
            <person name="Wortman J.R."/>
            <person name="Bidwell S.L."/>
            <person name="Alsmark U.C.M."/>
            <person name="Besteiro S."/>
            <person name="Sicheritz-Ponten T."/>
            <person name="Noel C.J."/>
            <person name="Dacks J.B."/>
            <person name="Foster P.G."/>
            <person name="Simillion C."/>
            <person name="Van de Peer Y."/>
            <person name="Miranda-Saavedra D."/>
            <person name="Barton G.J."/>
            <person name="Westrop G.D."/>
            <person name="Mueller S."/>
            <person name="Dessi D."/>
            <person name="Fiori P.L."/>
            <person name="Ren Q."/>
            <person name="Paulsen I."/>
            <person name="Zhang H."/>
            <person name="Bastida-Corcuera F.D."/>
            <person name="Simoes-Barbosa A."/>
            <person name="Brown M.T."/>
            <person name="Hayes R.D."/>
            <person name="Mukherjee M."/>
            <person name="Okumura C.Y."/>
            <person name="Schneider R."/>
            <person name="Smith A.J."/>
            <person name="Vanacova S."/>
            <person name="Villalvazo M."/>
            <person name="Haas B.J."/>
            <person name="Pertea M."/>
            <person name="Feldblyum T.V."/>
            <person name="Utterback T.R."/>
            <person name="Shu C.L."/>
            <person name="Osoegawa K."/>
            <person name="de Jong P.J."/>
            <person name="Hrdy I."/>
            <person name="Horvathova L."/>
            <person name="Zubacova Z."/>
            <person name="Dolezal P."/>
            <person name="Malik S.B."/>
            <person name="Logsdon J.M. Jr."/>
            <person name="Henze K."/>
            <person name="Gupta A."/>
            <person name="Wang C.C."/>
            <person name="Dunne R.L."/>
            <person name="Upcroft J.A."/>
            <person name="Upcroft P."/>
            <person name="White O."/>
            <person name="Salzberg S.L."/>
            <person name="Tang P."/>
            <person name="Chiu C.-H."/>
            <person name="Lee Y.-S."/>
            <person name="Embley T.M."/>
            <person name="Coombs G.H."/>
            <person name="Mottram J.C."/>
            <person name="Tachezy J."/>
            <person name="Fraser-Liggett C.M."/>
            <person name="Johnson P.J."/>
        </authorList>
    </citation>
    <scope>NUCLEOTIDE SEQUENCE [LARGE SCALE GENOMIC DNA]</scope>
    <source>
        <strain evidence="1">G3</strain>
    </source>
</reference>
<dbReference type="RefSeq" id="XP_001581931.1">
    <property type="nucleotide sequence ID" value="XM_001581881.1"/>
</dbReference>
<reference evidence="1" key="1">
    <citation type="submission" date="2006-10" db="EMBL/GenBank/DDBJ databases">
        <authorList>
            <person name="Amadeo P."/>
            <person name="Zhao Q."/>
            <person name="Wortman J."/>
            <person name="Fraser-Liggett C."/>
            <person name="Carlton J."/>
        </authorList>
    </citation>
    <scope>NUCLEOTIDE SEQUENCE</scope>
    <source>
        <strain evidence="1">G3</strain>
    </source>
</reference>
<dbReference type="EMBL" id="DS113193">
    <property type="protein sequence ID" value="EAY20945.1"/>
    <property type="molecule type" value="Genomic_DNA"/>
</dbReference>
<sequence length="54" mass="6192">MKQLKDSLQYLHNSAQNWFLRAQLAYGDHLLSNKKVLDEARVYKQAADIGNSEA</sequence>
<proteinExistence type="predicted"/>
<dbReference type="AlphaFoldDB" id="A2DEV3"/>
<name>A2DEV3_TRIV3</name>
<gene>
    <name evidence="1" type="ORF">TVAG_172020</name>
</gene>
<accession>A2DEV3</accession>
<organism evidence="1 2">
    <name type="scientific">Trichomonas vaginalis (strain ATCC PRA-98 / G3)</name>
    <dbReference type="NCBI Taxonomy" id="412133"/>
    <lineage>
        <taxon>Eukaryota</taxon>
        <taxon>Metamonada</taxon>
        <taxon>Parabasalia</taxon>
        <taxon>Trichomonadida</taxon>
        <taxon>Trichomonadidae</taxon>
        <taxon>Trichomonas</taxon>
    </lineage>
</organism>
<keyword evidence="2" id="KW-1185">Reference proteome</keyword>
<dbReference type="VEuPathDB" id="TrichDB:TVAGG3_0530520"/>
<dbReference type="VEuPathDB" id="TrichDB:TVAG_172020"/>
<evidence type="ECO:0000313" key="1">
    <source>
        <dbReference type="EMBL" id="EAY20945.1"/>
    </source>
</evidence>
<dbReference type="SMR" id="A2DEV3"/>
<protein>
    <submittedName>
        <fullName evidence="1">Uncharacterized protein</fullName>
    </submittedName>
</protein>